<keyword evidence="1" id="KW-1133">Transmembrane helix</keyword>
<feature type="transmembrane region" description="Helical" evidence="1">
    <location>
        <begin position="42"/>
        <end position="57"/>
    </location>
</feature>
<protein>
    <submittedName>
        <fullName evidence="2">Uncharacterized protein</fullName>
    </submittedName>
</protein>
<keyword evidence="1" id="KW-0472">Membrane</keyword>
<evidence type="ECO:0000256" key="1">
    <source>
        <dbReference type="SAM" id="Phobius"/>
    </source>
</evidence>
<sequence>MAHGKSRSLLVHLLVSTGIFLVGLIVVPRVFAQQVSTPDELSFTWAYVLGTACALGYKMGIGTLKRLQEKRFRWAKLLWPSFVSFLLSVPLIFVVMPKFGRPTGSFTTDIIYAYLTTYTLVDMTSDLFTVREIISEMISRATDEDEV</sequence>
<evidence type="ECO:0000313" key="2">
    <source>
        <dbReference type="EMBL" id="PIP60179.1"/>
    </source>
</evidence>
<keyword evidence="1" id="KW-0812">Transmembrane</keyword>
<accession>A0A2H0BRM3</accession>
<organism evidence="2 3">
    <name type="scientific">Candidatus Uhrbacteria bacterium CG22_combo_CG10-13_8_21_14_all_47_17</name>
    <dbReference type="NCBI Taxonomy" id="1975041"/>
    <lineage>
        <taxon>Bacteria</taxon>
        <taxon>Candidatus Uhriibacteriota</taxon>
    </lineage>
</organism>
<evidence type="ECO:0000313" key="3">
    <source>
        <dbReference type="Proteomes" id="UP000231581"/>
    </source>
</evidence>
<dbReference type="EMBL" id="PCSZ01000078">
    <property type="protein sequence ID" value="PIP60179.1"/>
    <property type="molecule type" value="Genomic_DNA"/>
</dbReference>
<feature type="transmembrane region" description="Helical" evidence="1">
    <location>
        <begin position="77"/>
        <end position="99"/>
    </location>
</feature>
<dbReference type="AlphaFoldDB" id="A0A2H0BRM3"/>
<dbReference type="Proteomes" id="UP000231581">
    <property type="component" value="Unassembled WGS sequence"/>
</dbReference>
<gene>
    <name evidence="2" type="ORF">COX00_04620</name>
</gene>
<reference evidence="2 3" key="1">
    <citation type="submission" date="2017-09" db="EMBL/GenBank/DDBJ databases">
        <title>Depth-based differentiation of microbial function through sediment-hosted aquifers and enrichment of novel symbionts in the deep terrestrial subsurface.</title>
        <authorList>
            <person name="Probst A.J."/>
            <person name="Ladd B."/>
            <person name="Jarett J.K."/>
            <person name="Geller-Mcgrath D.E."/>
            <person name="Sieber C.M."/>
            <person name="Emerson J.B."/>
            <person name="Anantharaman K."/>
            <person name="Thomas B.C."/>
            <person name="Malmstrom R."/>
            <person name="Stieglmeier M."/>
            <person name="Klingl A."/>
            <person name="Woyke T."/>
            <person name="Ryan C.M."/>
            <person name="Banfield J.F."/>
        </authorList>
    </citation>
    <scope>NUCLEOTIDE SEQUENCE [LARGE SCALE GENOMIC DNA]</scope>
    <source>
        <strain evidence="2">CG22_combo_CG10-13_8_21_14_all_47_17</strain>
    </source>
</reference>
<proteinExistence type="predicted"/>
<name>A0A2H0BRM3_9BACT</name>
<comment type="caution">
    <text evidence="2">The sequence shown here is derived from an EMBL/GenBank/DDBJ whole genome shotgun (WGS) entry which is preliminary data.</text>
</comment>